<sequence length="262" mass="28739">MAFAPLSASAQDGDTPAQDGSDDIVVEGVLDVDGVEVLRQAREITAQRSSTAKPLARFNTPICPGIWGLAPENAQLLVDRINEDADCRANIWVIFVDDPHASYHQMRIEDAFLMQGVNIWESRRILEQEGPALAWNATILRNNEGISNSTSDAAINQVSSMSRLDTGMRNDIEIAVLLMERSVLARLDAYALADYATMRLLADTRAPETKANMARSCPSWAQRELTKLPPPASLRSTWPICAASTVAAAHRPLATRIQAWMI</sequence>
<evidence type="ECO:0000256" key="1">
    <source>
        <dbReference type="SAM" id="MobiDB-lite"/>
    </source>
</evidence>
<dbReference type="Proteomes" id="UP000059113">
    <property type="component" value="Chromosome"/>
</dbReference>
<reference evidence="3" key="2">
    <citation type="submission" date="2015-04" db="EMBL/GenBank/DDBJ databases">
        <title>The complete genome sequence of Erythrobacter sp. s21-N3.</title>
        <authorList>
            <person name="Zhuang L."/>
            <person name="Liu Y."/>
            <person name="Shao Z."/>
        </authorList>
    </citation>
    <scope>NUCLEOTIDE SEQUENCE [LARGE SCALE GENOMIC DNA]</scope>
    <source>
        <strain evidence="3">s21-N3</strain>
    </source>
</reference>
<dbReference type="KEGG" id="ery:CP97_12740"/>
<keyword evidence="3" id="KW-1185">Reference proteome</keyword>
<organism evidence="2 3">
    <name type="scientific">Aurantiacibacter atlanticus</name>
    <dbReference type="NCBI Taxonomy" id="1648404"/>
    <lineage>
        <taxon>Bacteria</taxon>
        <taxon>Pseudomonadati</taxon>
        <taxon>Pseudomonadota</taxon>
        <taxon>Alphaproteobacteria</taxon>
        <taxon>Sphingomonadales</taxon>
        <taxon>Erythrobacteraceae</taxon>
        <taxon>Aurantiacibacter</taxon>
    </lineage>
</organism>
<dbReference type="EMBL" id="CP011310">
    <property type="protein sequence ID" value="AKQ42717.1"/>
    <property type="molecule type" value="Genomic_DNA"/>
</dbReference>
<reference evidence="2 3" key="1">
    <citation type="journal article" date="2015" name="Int. J. Syst. Evol. Microbiol.">
        <title>Erythrobacter atlanticus sp. nov., a bacterium from ocean sediment able to degrade polycyclic aromatic hydrocarbons.</title>
        <authorList>
            <person name="Zhuang L."/>
            <person name="Liu Y."/>
            <person name="Wang L."/>
            <person name="Wang W."/>
            <person name="Shao Z."/>
        </authorList>
    </citation>
    <scope>NUCLEOTIDE SEQUENCE [LARGE SCALE GENOMIC DNA]</scope>
    <source>
        <strain evidence="3">s21-N3</strain>
    </source>
</reference>
<dbReference type="PATRIC" id="fig|1648404.4.peg.2648"/>
<protein>
    <submittedName>
        <fullName evidence="2">Uncharacterized protein</fullName>
    </submittedName>
</protein>
<evidence type="ECO:0000313" key="2">
    <source>
        <dbReference type="EMBL" id="AKQ42717.1"/>
    </source>
</evidence>
<dbReference type="AlphaFoldDB" id="A0A0H4VDH0"/>
<proteinExistence type="predicted"/>
<name>A0A0H4VDH0_9SPHN</name>
<evidence type="ECO:0000313" key="3">
    <source>
        <dbReference type="Proteomes" id="UP000059113"/>
    </source>
</evidence>
<feature type="region of interest" description="Disordered" evidence="1">
    <location>
        <begin position="1"/>
        <end position="22"/>
    </location>
</feature>
<accession>A0A0H4VDH0</accession>
<gene>
    <name evidence="2" type="ORF">CP97_12740</name>
</gene>